<evidence type="ECO:0000256" key="1">
    <source>
        <dbReference type="SAM" id="MobiDB-lite"/>
    </source>
</evidence>
<dbReference type="Proteomes" id="UP000027222">
    <property type="component" value="Unassembled WGS sequence"/>
</dbReference>
<evidence type="ECO:0000313" key="2">
    <source>
        <dbReference type="EMBL" id="KDR76667.1"/>
    </source>
</evidence>
<accession>A0A067T2V1</accession>
<protein>
    <submittedName>
        <fullName evidence="2">Uncharacterized protein</fullName>
    </submittedName>
</protein>
<organism evidence="2 3">
    <name type="scientific">Galerina marginata (strain CBS 339.88)</name>
    <dbReference type="NCBI Taxonomy" id="685588"/>
    <lineage>
        <taxon>Eukaryota</taxon>
        <taxon>Fungi</taxon>
        <taxon>Dikarya</taxon>
        <taxon>Basidiomycota</taxon>
        <taxon>Agaricomycotina</taxon>
        <taxon>Agaricomycetes</taxon>
        <taxon>Agaricomycetidae</taxon>
        <taxon>Agaricales</taxon>
        <taxon>Agaricineae</taxon>
        <taxon>Strophariaceae</taxon>
        <taxon>Galerina</taxon>
    </lineage>
</organism>
<dbReference type="HOGENOM" id="CLU_065614_2_0_1"/>
<gene>
    <name evidence="2" type="ORF">GALMADRAFT_210576</name>
</gene>
<dbReference type="EMBL" id="KL142378">
    <property type="protein sequence ID" value="KDR76667.1"/>
    <property type="molecule type" value="Genomic_DNA"/>
</dbReference>
<feature type="region of interest" description="Disordered" evidence="1">
    <location>
        <begin position="1"/>
        <end position="76"/>
    </location>
</feature>
<dbReference type="OrthoDB" id="2686745at2759"/>
<name>A0A067T2V1_GALM3</name>
<evidence type="ECO:0000313" key="3">
    <source>
        <dbReference type="Proteomes" id="UP000027222"/>
    </source>
</evidence>
<sequence length="179" mass="19954">MSSLPTITPRVSLPLPRFRELTPEEDIPEDHPTQSRQAADLESDNESNASDDMLRSVQPIPQPSGQPGRPGSGGYSIEDALKAWSKEELAKVMTLTKTLADARLDQSMSYSKQDKAKVNTLCETVLSLTMIVARNYPIVGKYEDCWPVRGILKLHLKAKSETFRRGINQQRGTRRSNGD</sequence>
<feature type="compositionally biased region" description="Low complexity" evidence="1">
    <location>
        <begin position="56"/>
        <end position="67"/>
    </location>
</feature>
<reference evidence="3" key="1">
    <citation type="journal article" date="2014" name="Proc. Natl. Acad. Sci. U.S.A.">
        <title>Extensive sampling of basidiomycete genomes demonstrates inadequacy of the white-rot/brown-rot paradigm for wood decay fungi.</title>
        <authorList>
            <person name="Riley R."/>
            <person name="Salamov A.A."/>
            <person name="Brown D.W."/>
            <person name="Nagy L.G."/>
            <person name="Floudas D."/>
            <person name="Held B.W."/>
            <person name="Levasseur A."/>
            <person name="Lombard V."/>
            <person name="Morin E."/>
            <person name="Otillar R."/>
            <person name="Lindquist E.A."/>
            <person name="Sun H."/>
            <person name="LaButti K.M."/>
            <person name="Schmutz J."/>
            <person name="Jabbour D."/>
            <person name="Luo H."/>
            <person name="Baker S.E."/>
            <person name="Pisabarro A.G."/>
            <person name="Walton J.D."/>
            <person name="Blanchette R.A."/>
            <person name="Henrissat B."/>
            <person name="Martin F."/>
            <person name="Cullen D."/>
            <person name="Hibbett D.S."/>
            <person name="Grigoriev I.V."/>
        </authorList>
    </citation>
    <scope>NUCLEOTIDE SEQUENCE [LARGE SCALE GENOMIC DNA]</scope>
    <source>
        <strain evidence="3">CBS 339.88</strain>
    </source>
</reference>
<dbReference type="STRING" id="685588.A0A067T2V1"/>
<keyword evidence="3" id="KW-1185">Reference proteome</keyword>
<dbReference type="AlphaFoldDB" id="A0A067T2V1"/>
<proteinExistence type="predicted"/>